<reference evidence="4 5" key="1">
    <citation type="submission" date="2018-03" db="EMBL/GenBank/DDBJ databases">
        <title>Genomic Encyclopedia of Archaeal and Bacterial Type Strains, Phase II (KMG-II): from individual species to whole genera.</title>
        <authorList>
            <person name="Goeker M."/>
        </authorList>
    </citation>
    <scope>NUCLEOTIDE SEQUENCE [LARGE SCALE GENOMIC DNA]</scope>
    <source>
        <strain evidence="4 5">DSM 27267</strain>
    </source>
</reference>
<dbReference type="InterPro" id="IPR037682">
    <property type="entry name" value="TonB_C"/>
</dbReference>
<dbReference type="OrthoDB" id="1119659at2"/>
<sequence length="244" mass="27756">MKKILLLFMCLLASALVYSQHEKGHTELEQVEVSPPEFTGIKGSTNLLNGETTSSTLLSEYILNHVKYPETDIERSREGKEIIQFVVQPDGTLTNFTVINSVSETIDEEVVNTLKTTEGMWKPGFNNEKLVPMEKEFSVVFKLPTTRDLITQAAAQYKRGNKLLLLKYKPKRALRHFEQGLVYAPKSKPLLFLRGFAQYQLGEKDAACQDWNRVKELGGIDADGWLDNLCEMKGYAEMQEIMEE</sequence>
<evidence type="ECO:0000313" key="4">
    <source>
        <dbReference type="EMBL" id="PSK82016.1"/>
    </source>
</evidence>
<keyword evidence="1" id="KW-0732">Signal</keyword>
<dbReference type="SUPFAM" id="SSF48452">
    <property type="entry name" value="TPR-like"/>
    <property type="match status" value="1"/>
</dbReference>
<dbReference type="RefSeq" id="WP_106542814.1">
    <property type="nucleotide sequence ID" value="NZ_BLAU01000001.1"/>
</dbReference>
<accession>A0A2P8CAN4</accession>
<comment type="caution">
    <text evidence="4">The sequence shown here is derived from an EMBL/GenBank/DDBJ whole genome shotgun (WGS) entry which is preliminary data.</text>
</comment>
<reference evidence="3 6" key="2">
    <citation type="submission" date="2019-10" db="EMBL/GenBank/DDBJ databases">
        <title>Prolixibacter strains distinguished by the presence of nitrate reductase genes were adept at nitrate-dependent anaerobic corrosion of metallic iron and carbon steel.</title>
        <authorList>
            <person name="Iino T."/>
            <person name="Shono N."/>
            <person name="Ito K."/>
            <person name="Nakamura R."/>
            <person name="Sueoka K."/>
            <person name="Harayama S."/>
            <person name="Ohkuma M."/>
        </authorList>
    </citation>
    <scope>NUCLEOTIDE SEQUENCE [LARGE SCALE GENOMIC DNA]</scope>
    <source>
        <strain evidence="3 6">MIC1-1</strain>
    </source>
</reference>
<protein>
    <submittedName>
        <fullName evidence="4">TonB-like protein</fullName>
    </submittedName>
</protein>
<organism evidence="4 5">
    <name type="scientific">Prolixibacter denitrificans</name>
    <dbReference type="NCBI Taxonomy" id="1541063"/>
    <lineage>
        <taxon>Bacteria</taxon>
        <taxon>Pseudomonadati</taxon>
        <taxon>Bacteroidota</taxon>
        <taxon>Bacteroidia</taxon>
        <taxon>Marinilabiliales</taxon>
        <taxon>Prolixibacteraceae</taxon>
        <taxon>Prolixibacter</taxon>
    </lineage>
</organism>
<dbReference type="Gene3D" id="1.25.40.10">
    <property type="entry name" value="Tetratricopeptide repeat domain"/>
    <property type="match status" value="1"/>
</dbReference>
<dbReference type="AlphaFoldDB" id="A0A2P8CAN4"/>
<evidence type="ECO:0000313" key="3">
    <source>
        <dbReference type="EMBL" id="GET22610.1"/>
    </source>
</evidence>
<gene>
    <name evidence="4" type="ORF">CLV93_107130</name>
    <name evidence="3" type="ORF">JCM18694_28560</name>
</gene>
<name>A0A2P8CAN4_9BACT</name>
<dbReference type="InterPro" id="IPR011990">
    <property type="entry name" value="TPR-like_helical_dom_sf"/>
</dbReference>
<evidence type="ECO:0000256" key="1">
    <source>
        <dbReference type="SAM" id="SignalP"/>
    </source>
</evidence>
<dbReference type="GO" id="GO:0055085">
    <property type="term" value="P:transmembrane transport"/>
    <property type="evidence" value="ECO:0007669"/>
    <property type="project" value="InterPro"/>
</dbReference>
<evidence type="ECO:0000259" key="2">
    <source>
        <dbReference type="PROSITE" id="PS52015"/>
    </source>
</evidence>
<dbReference type="SUPFAM" id="SSF74653">
    <property type="entry name" value="TolA/TonB C-terminal domain"/>
    <property type="match status" value="1"/>
</dbReference>
<dbReference type="Gene3D" id="3.30.1150.10">
    <property type="match status" value="1"/>
</dbReference>
<evidence type="ECO:0000313" key="5">
    <source>
        <dbReference type="Proteomes" id="UP000240621"/>
    </source>
</evidence>
<feature type="domain" description="TonB C-terminal" evidence="2">
    <location>
        <begin position="53"/>
        <end position="150"/>
    </location>
</feature>
<dbReference type="Proteomes" id="UP000240621">
    <property type="component" value="Unassembled WGS sequence"/>
</dbReference>
<keyword evidence="6" id="KW-1185">Reference proteome</keyword>
<evidence type="ECO:0000313" key="6">
    <source>
        <dbReference type="Proteomes" id="UP000396862"/>
    </source>
</evidence>
<dbReference type="EMBL" id="BLAU01000001">
    <property type="protein sequence ID" value="GET22610.1"/>
    <property type="molecule type" value="Genomic_DNA"/>
</dbReference>
<dbReference type="Pfam" id="PF03544">
    <property type="entry name" value="TonB_C"/>
    <property type="match status" value="1"/>
</dbReference>
<proteinExistence type="predicted"/>
<dbReference type="Proteomes" id="UP000396862">
    <property type="component" value="Unassembled WGS sequence"/>
</dbReference>
<feature type="signal peptide" evidence="1">
    <location>
        <begin position="1"/>
        <end position="19"/>
    </location>
</feature>
<feature type="chain" id="PRO_5015118439" evidence="1">
    <location>
        <begin position="20"/>
        <end position="244"/>
    </location>
</feature>
<dbReference type="EMBL" id="PYGC01000007">
    <property type="protein sequence ID" value="PSK82016.1"/>
    <property type="molecule type" value="Genomic_DNA"/>
</dbReference>
<dbReference type="PROSITE" id="PS52015">
    <property type="entry name" value="TONB_CTD"/>
    <property type="match status" value="1"/>
</dbReference>